<dbReference type="InterPro" id="IPR005887">
    <property type="entry name" value="GH92_a_mannosidase_put"/>
</dbReference>
<reference evidence="4 5" key="1">
    <citation type="submission" date="2015-10" db="EMBL/GenBank/DDBJ databases">
        <title>Full genome of DAOMC 229536 Phialocephala scopiformis, a fungal endophyte of spruce producing the potent anti-insectan compound rugulosin.</title>
        <authorList>
            <consortium name="DOE Joint Genome Institute"/>
            <person name="Walker A.K."/>
            <person name="Frasz S.L."/>
            <person name="Seifert K.A."/>
            <person name="Miller J.D."/>
            <person name="Mondo S.J."/>
            <person name="Labutti K."/>
            <person name="Lipzen A."/>
            <person name="Dockter R."/>
            <person name="Kennedy M."/>
            <person name="Grigoriev I.V."/>
            <person name="Spatafora J.W."/>
        </authorList>
    </citation>
    <scope>NUCLEOTIDE SEQUENCE [LARGE SCALE GENOMIC DNA]</scope>
    <source>
        <strain evidence="4 5">CBS 120377</strain>
    </source>
</reference>
<dbReference type="GeneID" id="28817791"/>
<dbReference type="GO" id="GO:0006516">
    <property type="term" value="P:glycoprotein catabolic process"/>
    <property type="evidence" value="ECO:0007669"/>
    <property type="project" value="TreeGrafter"/>
</dbReference>
<dbReference type="InterPro" id="IPR050883">
    <property type="entry name" value="PNGase"/>
</dbReference>
<dbReference type="AlphaFoldDB" id="A0A194XGV6"/>
<dbReference type="Gene3D" id="1.20.1050.60">
    <property type="entry name" value="alpha-1,2-mannosidase"/>
    <property type="match status" value="1"/>
</dbReference>
<evidence type="ECO:0000313" key="4">
    <source>
        <dbReference type="EMBL" id="KUJ19002.1"/>
    </source>
</evidence>
<feature type="domain" description="Glycosyl hydrolase family 92" evidence="2">
    <location>
        <begin position="299"/>
        <end position="814"/>
    </location>
</feature>
<feature type="chain" id="PRO_5012317172" evidence="1">
    <location>
        <begin position="16"/>
        <end position="833"/>
    </location>
</feature>
<dbReference type="KEGG" id="psco:LY89DRAFT_509625"/>
<evidence type="ECO:0000313" key="5">
    <source>
        <dbReference type="Proteomes" id="UP000070700"/>
    </source>
</evidence>
<dbReference type="Proteomes" id="UP000070700">
    <property type="component" value="Unassembled WGS sequence"/>
</dbReference>
<keyword evidence="5" id="KW-1185">Reference proteome</keyword>
<dbReference type="Pfam" id="PF17678">
    <property type="entry name" value="Glyco_hydro_92N"/>
    <property type="match status" value="1"/>
</dbReference>
<dbReference type="GO" id="GO:0005975">
    <property type="term" value="P:carbohydrate metabolic process"/>
    <property type="evidence" value="ECO:0007669"/>
    <property type="project" value="InterPro"/>
</dbReference>
<dbReference type="InterPro" id="IPR012939">
    <property type="entry name" value="Glyco_hydro_92"/>
</dbReference>
<dbReference type="InterPro" id="IPR041371">
    <property type="entry name" value="GH92_N"/>
</dbReference>
<dbReference type="Gene3D" id="2.70.98.10">
    <property type="match status" value="1"/>
</dbReference>
<dbReference type="FunFam" id="1.20.1050.60:FF:000002">
    <property type="entry name" value="Glycosyl hydrolase family 92"/>
    <property type="match status" value="1"/>
</dbReference>
<dbReference type="RefSeq" id="XP_018073357.1">
    <property type="nucleotide sequence ID" value="XM_018208065.1"/>
</dbReference>
<dbReference type="FunFam" id="2.70.98.10:FF:000028">
    <property type="entry name" value="Alpha-1,2-mannosidase family protein (AFU_orthologue AFUA_5G10520)"/>
    <property type="match status" value="1"/>
</dbReference>
<keyword evidence="1" id="KW-0732">Signal</keyword>
<keyword evidence="4" id="KW-0378">Hydrolase</keyword>
<dbReference type="InParanoid" id="A0A194XGV6"/>
<sequence length="833" mass="91462">MLYIVILAAAHYVAAQVDYSQFVNPLIGSEGPIPGYAFGGGDIFVGGALPFGVAKVGIDTYEDNITLSTLNGGYTPMGKVTAFSMMHESGTGGYAKYGVIPQMPLTTVASPVNLLDNQTYSQARVGNDTARVGYFKTQLENGVTAELSAARHSGIMQYSFPPGEKHVLVDVSHYLPSQSGGYSVQVYVGGEIQLQENGTYTGYGTYGGGWNEGAPFTVYFCGDFDTPPDTSQTFRGRNTDPMQRYHTFSDAATPQAILGNQSEYAGPLNDRLGALFTWSNSSTSQIRSRVGISFISSDKACNFKNIEVPSYDLNATVSAAVQEWNEDVFSKVQVATDSSVNQTNLALLYSSLYFLHLMPSDRTGENPLWESDEPSWDDFYTLWDIFRCTVSLYHILQPTYYESMIRSLIDIWRYEGFMPDGRSGNYNGLVQGGSNADNVLADAYVKGLRGEINWTAGYEAMKKDAEVQPYNTFSHDDPTASVKEGRGALYDWIPLGYVSADRSTRAVSRTVEYALNDFALSQVARGEAPEDVEKYMNRSAQWQNLWAHNVTSLNFTGFLAPRFADGTFNLTGYNPALCGGCEWQAISYEATPFGTSLQHFSRFPANALIEYSFVVPHDAETLIQFMGGSTAFESRLDYIFQPNTSQQNLGANGAGITTIMNIGNEPDFATPYLYNYLNKQWKSVQQSRSLANQYFHDANYGVPGNSDAGALNSWLIWQMLGLYPVVTQTVYLIGSPWFDDLNMTINGNATLRITAALSADQNSTSASAAGGSSFGQEDYYVQSVKINGASWTKNWFDHEDIMVNGGTIEFELGSEPAMWETGDVPPSPGHLIL</sequence>
<dbReference type="OrthoDB" id="449263at2759"/>
<dbReference type="GO" id="GO:0005829">
    <property type="term" value="C:cytosol"/>
    <property type="evidence" value="ECO:0007669"/>
    <property type="project" value="TreeGrafter"/>
</dbReference>
<dbReference type="InterPro" id="IPR008928">
    <property type="entry name" value="6-hairpin_glycosidase_sf"/>
</dbReference>
<dbReference type="FunFam" id="3.30.2080.10:FF:000001">
    <property type="entry name" value="Alpha-1,2-mannosidase subfamily"/>
    <property type="match status" value="1"/>
</dbReference>
<dbReference type="InterPro" id="IPR014718">
    <property type="entry name" value="GH-type_carb-bd"/>
</dbReference>
<dbReference type="GO" id="GO:0000224">
    <property type="term" value="F:peptide-N4-(N-acetyl-beta-glucosaminyl)asparagine amidase activity"/>
    <property type="evidence" value="ECO:0007669"/>
    <property type="project" value="TreeGrafter"/>
</dbReference>
<dbReference type="GO" id="GO:0030246">
    <property type="term" value="F:carbohydrate binding"/>
    <property type="evidence" value="ECO:0007669"/>
    <property type="project" value="InterPro"/>
</dbReference>
<accession>A0A194XGV6</accession>
<dbReference type="Pfam" id="PF07971">
    <property type="entry name" value="Glyco_hydro_92"/>
    <property type="match status" value="1"/>
</dbReference>
<dbReference type="Gene3D" id="1.20.1610.10">
    <property type="entry name" value="alpha-1,2-mannosidases domains"/>
    <property type="match status" value="1"/>
</dbReference>
<dbReference type="SUPFAM" id="SSF48208">
    <property type="entry name" value="Six-hairpin glycosidases"/>
    <property type="match status" value="1"/>
</dbReference>
<feature type="signal peptide" evidence="1">
    <location>
        <begin position="1"/>
        <end position="15"/>
    </location>
</feature>
<dbReference type="Gene3D" id="3.30.2080.10">
    <property type="entry name" value="GH92 mannosidase domain"/>
    <property type="match status" value="1"/>
</dbReference>
<organism evidence="4 5">
    <name type="scientific">Mollisia scopiformis</name>
    <name type="common">Conifer needle endophyte fungus</name>
    <name type="synonym">Phialocephala scopiformis</name>
    <dbReference type="NCBI Taxonomy" id="149040"/>
    <lineage>
        <taxon>Eukaryota</taxon>
        <taxon>Fungi</taxon>
        <taxon>Dikarya</taxon>
        <taxon>Ascomycota</taxon>
        <taxon>Pezizomycotina</taxon>
        <taxon>Leotiomycetes</taxon>
        <taxon>Helotiales</taxon>
        <taxon>Mollisiaceae</taxon>
        <taxon>Mollisia</taxon>
    </lineage>
</organism>
<evidence type="ECO:0000259" key="2">
    <source>
        <dbReference type="Pfam" id="PF07971"/>
    </source>
</evidence>
<dbReference type="GO" id="GO:0005634">
    <property type="term" value="C:nucleus"/>
    <property type="evidence" value="ECO:0007669"/>
    <property type="project" value="TreeGrafter"/>
</dbReference>
<evidence type="ECO:0000259" key="3">
    <source>
        <dbReference type="Pfam" id="PF17678"/>
    </source>
</evidence>
<dbReference type="EMBL" id="KQ947412">
    <property type="protein sequence ID" value="KUJ19002.1"/>
    <property type="molecule type" value="Genomic_DNA"/>
</dbReference>
<dbReference type="PANTHER" id="PTHR12143:SF27">
    <property type="entry name" value="ALPHA-1,2-MANNOSIDASE FAMILY PROTEIN (AFU_ORTHOLOGUE AFUA_5G10520)"/>
    <property type="match status" value="1"/>
</dbReference>
<gene>
    <name evidence="4" type="ORF">LY89DRAFT_509625</name>
</gene>
<dbReference type="NCBIfam" id="TIGR01180">
    <property type="entry name" value="aman2_put"/>
    <property type="match status" value="1"/>
</dbReference>
<feature type="domain" description="Glycosyl hydrolase family 92 N-terminal" evidence="3">
    <location>
        <begin position="22"/>
        <end position="293"/>
    </location>
</feature>
<proteinExistence type="predicted"/>
<name>A0A194XGV6_MOLSC</name>
<protein>
    <submittedName>
        <fullName evidence="4">Glycosyl hydrolase</fullName>
    </submittedName>
</protein>
<evidence type="ECO:0000256" key="1">
    <source>
        <dbReference type="SAM" id="SignalP"/>
    </source>
</evidence>
<dbReference type="PANTHER" id="PTHR12143">
    <property type="entry name" value="PEPTIDE N-GLYCANASE PNGASE -RELATED"/>
    <property type="match status" value="1"/>
</dbReference>